<keyword evidence="2" id="KW-1185">Reference proteome</keyword>
<dbReference type="Proteomes" id="UP000191518">
    <property type="component" value="Unassembled WGS sequence"/>
</dbReference>
<organism evidence="1 2">
    <name type="scientific">Penicillium vulpinum</name>
    <dbReference type="NCBI Taxonomy" id="29845"/>
    <lineage>
        <taxon>Eukaryota</taxon>
        <taxon>Fungi</taxon>
        <taxon>Dikarya</taxon>
        <taxon>Ascomycota</taxon>
        <taxon>Pezizomycotina</taxon>
        <taxon>Eurotiomycetes</taxon>
        <taxon>Eurotiomycetidae</taxon>
        <taxon>Eurotiales</taxon>
        <taxon>Aspergillaceae</taxon>
        <taxon>Penicillium</taxon>
    </lineage>
</organism>
<accession>A0A1V6RSZ5</accession>
<dbReference type="EMBL" id="MDYP01000031">
    <property type="protein sequence ID" value="OQE04614.1"/>
    <property type="molecule type" value="Genomic_DNA"/>
</dbReference>
<comment type="caution">
    <text evidence="1">The sequence shown here is derived from an EMBL/GenBank/DDBJ whole genome shotgun (WGS) entry which is preliminary data.</text>
</comment>
<protein>
    <submittedName>
        <fullName evidence="1">Uncharacterized protein</fullName>
    </submittedName>
</protein>
<gene>
    <name evidence="1" type="ORF">PENVUL_c031G01552</name>
</gene>
<evidence type="ECO:0000313" key="1">
    <source>
        <dbReference type="EMBL" id="OQE04614.1"/>
    </source>
</evidence>
<proteinExistence type="predicted"/>
<dbReference type="AlphaFoldDB" id="A0A1V6RSZ5"/>
<evidence type="ECO:0000313" key="2">
    <source>
        <dbReference type="Proteomes" id="UP000191518"/>
    </source>
</evidence>
<name>A0A1V6RSZ5_9EURO</name>
<sequence>MAYINHVEQSHEALILLPSEQFSEAISNYTCCRHPAHLYSTLLDFLAEPIVVNIDISKLRFKS</sequence>
<feature type="non-terminal residue" evidence="1">
    <location>
        <position position="63"/>
    </location>
</feature>
<reference evidence="2" key="1">
    <citation type="journal article" date="2017" name="Nat. Microbiol.">
        <title>Global analysis of biosynthetic gene clusters reveals vast potential of secondary metabolite production in Penicillium species.</title>
        <authorList>
            <person name="Nielsen J.C."/>
            <person name="Grijseels S."/>
            <person name="Prigent S."/>
            <person name="Ji B."/>
            <person name="Dainat J."/>
            <person name="Nielsen K.F."/>
            <person name="Frisvad J.C."/>
            <person name="Workman M."/>
            <person name="Nielsen J."/>
        </authorList>
    </citation>
    <scope>NUCLEOTIDE SEQUENCE [LARGE SCALE GENOMIC DNA]</scope>
    <source>
        <strain evidence="2">IBT 29486</strain>
    </source>
</reference>